<dbReference type="PANTHER" id="PTHR22624">
    <property type="entry name" value="CYSTEINE PROTEASE ATG4"/>
    <property type="match status" value="1"/>
</dbReference>
<comment type="catalytic activity">
    <reaction evidence="10">
        <text>[protein]-C-terminal L-amino acid-glycyl-phosphatidylethanolamide + H2O = [protein]-C-terminal L-amino acid-glycine + a 1,2-diacyl-sn-glycero-3-phosphoethanolamine</text>
        <dbReference type="Rhea" id="RHEA:67548"/>
        <dbReference type="Rhea" id="RHEA-COMP:17323"/>
        <dbReference type="Rhea" id="RHEA-COMP:17324"/>
        <dbReference type="ChEBI" id="CHEBI:15377"/>
        <dbReference type="ChEBI" id="CHEBI:64612"/>
        <dbReference type="ChEBI" id="CHEBI:172940"/>
        <dbReference type="ChEBI" id="CHEBI:172941"/>
    </reaction>
    <physiologicalReaction direction="left-to-right" evidence="10">
        <dbReference type="Rhea" id="RHEA:67549"/>
    </physiologicalReaction>
</comment>
<comment type="subcellular location">
    <subcellularLocation>
        <location evidence="1 11">Cytoplasm</location>
    </subcellularLocation>
</comment>
<dbReference type="SUPFAM" id="SSF54001">
    <property type="entry name" value="Cysteine proteinases"/>
    <property type="match status" value="1"/>
</dbReference>
<keyword evidence="9 11" id="KW-0072">Autophagy</keyword>
<proteinExistence type="inferred from homology"/>
<dbReference type="GO" id="GO:0035973">
    <property type="term" value="P:aggrephagy"/>
    <property type="evidence" value="ECO:0007669"/>
    <property type="project" value="TreeGrafter"/>
</dbReference>
<dbReference type="OrthoDB" id="2960936at2759"/>
<dbReference type="InterPro" id="IPR038765">
    <property type="entry name" value="Papain-like_cys_pep_sf"/>
</dbReference>
<evidence type="ECO:0000259" key="13">
    <source>
        <dbReference type="Pfam" id="PF03416"/>
    </source>
</evidence>
<evidence type="ECO:0000256" key="10">
    <source>
        <dbReference type="ARBA" id="ARBA00029362"/>
    </source>
</evidence>
<keyword evidence="3" id="KW-0813">Transport</keyword>
<evidence type="ECO:0000256" key="5">
    <source>
        <dbReference type="ARBA" id="ARBA00022670"/>
    </source>
</evidence>
<dbReference type="GO" id="GO:0000045">
    <property type="term" value="P:autophagosome assembly"/>
    <property type="evidence" value="ECO:0007669"/>
    <property type="project" value="TreeGrafter"/>
</dbReference>
<evidence type="ECO:0000256" key="6">
    <source>
        <dbReference type="ARBA" id="ARBA00022801"/>
    </source>
</evidence>
<protein>
    <recommendedName>
        <fullName evidence="11">Cysteine protease</fullName>
        <ecNumber evidence="11">3.4.22.-</ecNumber>
    </recommendedName>
</protein>
<accession>A0A2B4ST99</accession>
<evidence type="ECO:0000313" key="15">
    <source>
        <dbReference type="Proteomes" id="UP000225706"/>
    </source>
</evidence>
<evidence type="ECO:0000256" key="7">
    <source>
        <dbReference type="ARBA" id="ARBA00022807"/>
    </source>
</evidence>
<evidence type="ECO:0000256" key="12">
    <source>
        <dbReference type="SAM" id="MobiDB-lite"/>
    </source>
</evidence>
<dbReference type="InterPro" id="IPR046792">
    <property type="entry name" value="Peptidase_C54_cat"/>
</dbReference>
<dbReference type="GO" id="GO:0000423">
    <property type="term" value="P:mitophagy"/>
    <property type="evidence" value="ECO:0007669"/>
    <property type="project" value="TreeGrafter"/>
</dbReference>
<evidence type="ECO:0000256" key="2">
    <source>
        <dbReference type="ARBA" id="ARBA00010958"/>
    </source>
</evidence>
<evidence type="ECO:0000256" key="3">
    <source>
        <dbReference type="ARBA" id="ARBA00022448"/>
    </source>
</evidence>
<keyword evidence="6 11" id="KW-0378">Hydrolase</keyword>
<dbReference type="GO" id="GO:0034727">
    <property type="term" value="P:piecemeal microautophagy of the nucleus"/>
    <property type="evidence" value="ECO:0007669"/>
    <property type="project" value="TreeGrafter"/>
</dbReference>
<dbReference type="GO" id="GO:0004197">
    <property type="term" value="F:cysteine-type endopeptidase activity"/>
    <property type="evidence" value="ECO:0007669"/>
    <property type="project" value="TreeGrafter"/>
</dbReference>
<keyword evidence="5 11" id="KW-0645">Protease</keyword>
<comment type="function">
    <text evidence="11">Cysteine protease that plays a key role in autophagy by mediating both proteolytic activation and delipidation of ATG8 family proteins.</text>
</comment>
<organism evidence="14 15">
    <name type="scientific">Stylophora pistillata</name>
    <name type="common">Smooth cauliflower coral</name>
    <dbReference type="NCBI Taxonomy" id="50429"/>
    <lineage>
        <taxon>Eukaryota</taxon>
        <taxon>Metazoa</taxon>
        <taxon>Cnidaria</taxon>
        <taxon>Anthozoa</taxon>
        <taxon>Hexacorallia</taxon>
        <taxon>Scleractinia</taxon>
        <taxon>Astrocoeniina</taxon>
        <taxon>Pocilloporidae</taxon>
        <taxon>Stylophora</taxon>
    </lineage>
</organism>
<reference evidence="15" key="1">
    <citation type="journal article" date="2017" name="bioRxiv">
        <title>Comparative analysis of the genomes of Stylophora pistillata and Acropora digitifera provides evidence for extensive differences between species of corals.</title>
        <authorList>
            <person name="Voolstra C.R."/>
            <person name="Li Y."/>
            <person name="Liew Y.J."/>
            <person name="Baumgarten S."/>
            <person name="Zoccola D."/>
            <person name="Flot J.-F."/>
            <person name="Tambutte S."/>
            <person name="Allemand D."/>
            <person name="Aranda M."/>
        </authorList>
    </citation>
    <scope>NUCLEOTIDE SEQUENCE [LARGE SCALE GENOMIC DNA]</scope>
</reference>
<keyword evidence="8 11" id="KW-0653">Protein transport</keyword>
<evidence type="ECO:0000256" key="1">
    <source>
        <dbReference type="ARBA" id="ARBA00004496"/>
    </source>
</evidence>
<dbReference type="Proteomes" id="UP000225706">
    <property type="component" value="Unassembled WGS sequence"/>
</dbReference>
<feature type="domain" description="Peptidase C54 catalytic" evidence="13">
    <location>
        <begin position="48"/>
        <end position="334"/>
    </location>
</feature>
<evidence type="ECO:0000256" key="8">
    <source>
        <dbReference type="ARBA" id="ARBA00022927"/>
    </source>
</evidence>
<keyword evidence="7" id="KW-0788">Thiol protease</keyword>
<evidence type="ECO:0000256" key="4">
    <source>
        <dbReference type="ARBA" id="ARBA00022490"/>
    </source>
</evidence>
<feature type="region of interest" description="Disordered" evidence="12">
    <location>
        <begin position="195"/>
        <end position="229"/>
    </location>
</feature>
<dbReference type="EMBL" id="LSMT01000007">
    <property type="protein sequence ID" value="PFX33894.1"/>
    <property type="molecule type" value="Genomic_DNA"/>
</dbReference>
<comment type="caution">
    <text evidence="14">The sequence shown here is derived from an EMBL/GenBank/DDBJ whole genome shotgun (WGS) entry which is preliminary data.</text>
</comment>
<sequence length="396" mass="44655">MAGPVMDTACITYEGVAFEQDTFPRTKEPIWVLGKEYFTNKGEDSFHILRDIRSRIWCTYRKNFPAIGGTGPTADSGWGCMLRCGQMILAQALLCRHLGRDWQWEPDVSNAVYMQILQNFLDKKDSLYSIHQIAQMGVSEGKSVGSWFGPNTVAQVLKKLMCFDDWSSLCIHIAMDNTVIINDIKFLCKRDSSTKSHGEATSYSHTSAGVGRQRGAVGGSDTTESAKHRPQGWRPLLLFIPLRLGLSEMNSVYDEPFKACFTFRQSVGVIGGKPNHAYYFIGYYGNTLLYLDPHTTQQAVNPGKLSQIPDESYHCVYPSRMNISDLDPSIALHIHSGHRRPMFELAAVRPPHWPSLDIHQRPGDELNCSQQSDFTELSYESDDTKEFDTDGEYEIL</sequence>
<keyword evidence="15" id="KW-1185">Reference proteome</keyword>
<comment type="similarity">
    <text evidence="2 11">Belongs to the peptidase C54 family.</text>
</comment>
<name>A0A2B4ST99_STYPI</name>
<gene>
    <name evidence="14" type="primary">ATG4B</name>
    <name evidence="14" type="ORF">AWC38_SpisGene1087</name>
</gene>
<dbReference type="EC" id="3.4.22.-" evidence="11"/>
<evidence type="ECO:0000313" key="14">
    <source>
        <dbReference type="EMBL" id="PFX33894.1"/>
    </source>
</evidence>
<evidence type="ECO:0000256" key="9">
    <source>
        <dbReference type="ARBA" id="ARBA00023006"/>
    </source>
</evidence>
<dbReference type="PANTHER" id="PTHR22624:SF49">
    <property type="entry name" value="CYSTEINE PROTEASE"/>
    <property type="match status" value="1"/>
</dbReference>
<dbReference type="GO" id="GO:0016485">
    <property type="term" value="P:protein processing"/>
    <property type="evidence" value="ECO:0007669"/>
    <property type="project" value="TreeGrafter"/>
</dbReference>
<dbReference type="STRING" id="50429.A0A2B4ST99"/>
<dbReference type="GO" id="GO:0015031">
    <property type="term" value="P:protein transport"/>
    <property type="evidence" value="ECO:0007669"/>
    <property type="project" value="UniProtKB-KW"/>
</dbReference>
<keyword evidence="4 11" id="KW-0963">Cytoplasm</keyword>
<evidence type="ECO:0000256" key="11">
    <source>
        <dbReference type="RuleBase" id="RU363115"/>
    </source>
</evidence>
<dbReference type="GO" id="GO:0005737">
    <property type="term" value="C:cytoplasm"/>
    <property type="evidence" value="ECO:0007669"/>
    <property type="project" value="UniProtKB-SubCell"/>
</dbReference>
<dbReference type="Pfam" id="PF03416">
    <property type="entry name" value="Peptidase_C54"/>
    <property type="match status" value="1"/>
</dbReference>
<dbReference type="AlphaFoldDB" id="A0A2B4ST99"/>
<dbReference type="InterPro" id="IPR005078">
    <property type="entry name" value="Peptidase_C54"/>
</dbReference>
<dbReference type="GO" id="GO:0019786">
    <property type="term" value="F:protein-phosphatidylethanolamide deconjugating activity"/>
    <property type="evidence" value="ECO:0007669"/>
    <property type="project" value="InterPro"/>
</dbReference>